<organism evidence="6 7">
    <name type="scientific">Anaerobacillus alkaliphilus</name>
    <dbReference type="NCBI Taxonomy" id="1548597"/>
    <lineage>
        <taxon>Bacteria</taxon>
        <taxon>Bacillati</taxon>
        <taxon>Bacillota</taxon>
        <taxon>Bacilli</taxon>
        <taxon>Bacillales</taxon>
        <taxon>Bacillaceae</taxon>
        <taxon>Anaerobacillus</taxon>
    </lineage>
</organism>
<keyword evidence="7" id="KW-1185">Reference proteome</keyword>
<dbReference type="CDD" id="cd13580">
    <property type="entry name" value="PBP2_AlgQ_like_1"/>
    <property type="match status" value="1"/>
</dbReference>
<dbReference type="OrthoDB" id="9787283at2"/>
<protein>
    <submittedName>
        <fullName evidence="6">Extracellular solute-binding protein</fullName>
    </submittedName>
</protein>
<keyword evidence="1" id="KW-1003">Cell membrane</keyword>
<dbReference type="Pfam" id="PF01547">
    <property type="entry name" value="SBP_bac_1"/>
    <property type="match status" value="1"/>
</dbReference>
<dbReference type="SUPFAM" id="SSF53850">
    <property type="entry name" value="Periplasmic binding protein-like II"/>
    <property type="match status" value="1"/>
</dbReference>
<comment type="caution">
    <text evidence="6">The sequence shown here is derived from an EMBL/GenBank/DDBJ whole genome shotgun (WGS) entry which is preliminary data.</text>
</comment>
<reference evidence="6 7" key="1">
    <citation type="journal article" date="2019" name="Int. J. Syst. Evol. Microbiol.">
        <title>Anaerobacillus alkaliphilus sp. nov., a novel alkaliphilic and moderately halophilic bacterium.</title>
        <authorList>
            <person name="Borsodi A.K."/>
            <person name="Aszalos J.M."/>
            <person name="Bihari P."/>
            <person name="Nagy I."/>
            <person name="Schumann P."/>
            <person name="Sproer C."/>
            <person name="Kovacs A.L."/>
            <person name="Boka K."/>
            <person name="Dobosy P."/>
            <person name="Ovari M."/>
            <person name="Szili-Kovacs T."/>
            <person name="Toth E."/>
        </authorList>
    </citation>
    <scope>NUCLEOTIDE SEQUENCE [LARGE SCALE GENOMIC DNA]</scope>
    <source>
        <strain evidence="6 7">B16-10</strain>
    </source>
</reference>
<evidence type="ECO:0000313" key="6">
    <source>
        <dbReference type="EMBL" id="RXJ02611.1"/>
    </source>
</evidence>
<dbReference type="AlphaFoldDB" id="A0A4Q0VV88"/>
<keyword evidence="3" id="KW-0472">Membrane</keyword>
<dbReference type="EMBL" id="QOUX01000023">
    <property type="protein sequence ID" value="RXJ02611.1"/>
    <property type="molecule type" value="Genomic_DNA"/>
</dbReference>
<keyword evidence="5" id="KW-0449">Lipoprotein</keyword>
<dbReference type="Proteomes" id="UP000290649">
    <property type="component" value="Unassembled WGS sequence"/>
</dbReference>
<sequence>MLLFFSTLTLLVVLAVSCSKNESATKSEGKEGDLPFEISIMLNYHTPEIPNGRIKSLIEDATNTSLNIHFIPDDNYIDRLNTAFATGTLPMVVPMNFQMFNQFKDAIRDEQFWEIGPYLQEYENLRKLKPEILANTKVDGKIYSLYQGRPLSRQGIIYRKDWADYLGLSAPTTTDEFFELARAFTEDDPNRTGKNDTIGLTERSDLVYGAFKTIASWFGVPNDFGKQDGKIQPEFMFPQYMDTLVFMRNLYENGYVNQNFPVTSKNDQQALFKNGVAGIYVGSMADVNNLYKETVVKHPEVVFDVHNNVKGPHGEFGVWAIPGYSNVVLFPKSSVKTEADLKQILSFYDNLMKPEISNLLLWGIEGEHYEVVNGMAKIIDSSLHDDEVRPYLAMEIGESETRGSYERYFSYDVQVKAIDLISNNERYLIHNPAIALDSDTFVLDGGSLYQIIEDATIKYILGQIDEEGFQVAVELWLENGGNQIIEEYTESYNKQN</sequence>
<evidence type="ECO:0000256" key="2">
    <source>
        <dbReference type="ARBA" id="ARBA00022729"/>
    </source>
</evidence>
<proteinExistence type="predicted"/>
<evidence type="ECO:0000256" key="1">
    <source>
        <dbReference type="ARBA" id="ARBA00022475"/>
    </source>
</evidence>
<dbReference type="InterPro" id="IPR050490">
    <property type="entry name" value="Bact_solute-bd_prot1"/>
</dbReference>
<keyword evidence="4" id="KW-0564">Palmitate</keyword>
<name>A0A4Q0VV88_9BACI</name>
<evidence type="ECO:0000256" key="3">
    <source>
        <dbReference type="ARBA" id="ARBA00023136"/>
    </source>
</evidence>
<evidence type="ECO:0000256" key="5">
    <source>
        <dbReference type="ARBA" id="ARBA00023288"/>
    </source>
</evidence>
<accession>A0A4Q0VV88</accession>
<dbReference type="InterPro" id="IPR006059">
    <property type="entry name" value="SBP"/>
</dbReference>
<dbReference type="Gene3D" id="3.40.190.10">
    <property type="entry name" value="Periplasmic binding protein-like II"/>
    <property type="match status" value="2"/>
</dbReference>
<gene>
    <name evidence="6" type="ORF">DS745_06030</name>
</gene>
<evidence type="ECO:0000256" key="4">
    <source>
        <dbReference type="ARBA" id="ARBA00023139"/>
    </source>
</evidence>
<dbReference type="PANTHER" id="PTHR43649:SF33">
    <property type="entry name" value="POLYGALACTURONAN_RHAMNOGALACTURONAN-BINDING PROTEIN YTCQ"/>
    <property type="match status" value="1"/>
</dbReference>
<evidence type="ECO:0000313" key="7">
    <source>
        <dbReference type="Proteomes" id="UP000290649"/>
    </source>
</evidence>
<keyword evidence="2" id="KW-0732">Signal</keyword>
<dbReference type="PANTHER" id="PTHR43649">
    <property type="entry name" value="ARABINOSE-BINDING PROTEIN-RELATED"/>
    <property type="match status" value="1"/>
</dbReference>